<dbReference type="Pfam" id="PF06996">
    <property type="entry name" value="T6SS_TssG"/>
    <property type="match status" value="1"/>
</dbReference>
<dbReference type="OrthoDB" id="1523296at2"/>
<dbReference type="STRING" id="338963.Pcar_2819"/>
<protein>
    <submittedName>
        <fullName evidence="1">Type VI secretion system protein TssG</fullName>
    </submittedName>
</protein>
<dbReference type="PANTHER" id="PTHR35564">
    <property type="match status" value="1"/>
</dbReference>
<evidence type="ECO:0000313" key="1">
    <source>
        <dbReference type="EMBL" id="ABA90054.1"/>
    </source>
</evidence>
<dbReference type="HOGENOM" id="CLU_048238_0_1_7"/>
<sequence length="325" mass="36006">MGTIARGKLPHLIEDLLKNPSAYSVFQALHLIETNFGEETASGNETQGFIDLAPATEMTFPAGEIRHCRVDENARYRLELNFMGFYGVDSPLPQFFNDIATFDTPRGAELRGFLELFNQRLYHLLYEAWKKMNLHGSGDGRTSLYCRYLEALSGGGGTCRVSGRFDYAGILATRVKNSQSLADMLEDFLHCPVTVKQNIPYWIELEERTSLGSGLALGDNAMLGSRLMDVNSKIRLRIGPLPSRDAADLLPGRRAAATLADMIREYLDPTIQYDLELLIQPDAGYESMLGGGQAVLGWTTCLGQAGDKVNRVRLTGGSLDRQRET</sequence>
<evidence type="ECO:0000313" key="2">
    <source>
        <dbReference type="Proteomes" id="UP000002534"/>
    </source>
</evidence>
<dbReference type="KEGG" id="pca:Pcar_2819"/>
<dbReference type="InterPro" id="IPR010732">
    <property type="entry name" value="T6SS_TssG-like"/>
</dbReference>
<dbReference type="Proteomes" id="UP000002534">
    <property type="component" value="Chromosome"/>
</dbReference>
<dbReference type="eggNOG" id="COG3520">
    <property type="taxonomic scope" value="Bacteria"/>
</dbReference>
<dbReference type="EMBL" id="CP000142">
    <property type="protein sequence ID" value="ABA90054.1"/>
    <property type="molecule type" value="Genomic_DNA"/>
</dbReference>
<organism evidence="1 2">
    <name type="scientific">Syntrophotalea carbinolica (strain DSM 2380 / NBRC 103641 / GraBd1)</name>
    <name type="common">Pelobacter carbinolicus</name>
    <dbReference type="NCBI Taxonomy" id="338963"/>
    <lineage>
        <taxon>Bacteria</taxon>
        <taxon>Pseudomonadati</taxon>
        <taxon>Thermodesulfobacteriota</taxon>
        <taxon>Desulfuromonadia</taxon>
        <taxon>Desulfuromonadales</taxon>
        <taxon>Syntrophotaleaceae</taxon>
        <taxon>Syntrophotalea</taxon>
    </lineage>
</organism>
<name>Q3A0Q3_SYNC1</name>
<gene>
    <name evidence="1" type="primary">tssG</name>
    <name evidence="1" type="ordered locus">Pcar_2819</name>
</gene>
<dbReference type="PANTHER" id="PTHR35564:SF4">
    <property type="entry name" value="CYTOPLASMIC PROTEIN"/>
    <property type="match status" value="1"/>
</dbReference>
<dbReference type="AlphaFoldDB" id="Q3A0Q3"/>
<reference evidence="1 2" key="2">
    <citation type="journal article" date="2012" name="BMC Genomics">
        <title>The genome of Pelobacter carbinolicus reveals surprising metabolic capabilities and physiological features.</title>
        <authorList>
            <person name="Aklujkar M."/>
            <person name="Haveman S.A."/>
            <person name="Didonato R.Jr."/>
            <person name="Chertkov O."/>
            <person name="Han C.S."/>
            <person name="Land M.L."/>
            <person name="Brown P."/>
            <person name="Lovley D.R."/>
        </authorList>
    </citation>
    <scope>NUCLEOTIDE SEQUENCE [LARGE SCALE GENOMIC DNA]</scope>
    <source>
        <strain evidence="2">DSM 2380 / NBRC 103641 / GraBd1</strain>
    </source>
</reference>
<dbReference type="RefSeq" id="WP_011342600.1">
    <property type="nucleotide sequence ID" value="NC_007498.2"/>
</dbReference>
<reference evidence="2" key="1">
    <citation type="submission" date="2005-10" db="EMBL/GenBank/DDBJ databases">
        <title>Complete sequence of Pelobacter carbinolicus DSM 2380.</title>
        <authorList>
            <person name="Copeland A."/>
            <person name="Lucas S."/>
            <person name="Lapidus A."/>
            <person name="Barry K."/>
            <person name="Detter J.C."/>
            <person name="Glavina T."/>
            <person name="Hammon N."/>
            <person name="Israni S."/>
            <person name="Pitluck S."/>
            <person name="Chertkov O."/>
            <person name="Schmutz J."/>
            <person name="Larimer F."/>
            <person name="Land M."/>
            <person name="Kyrpides N."/>
            <person name="Ivanova N."/>
            <person name="Richardson P."/>
        </authorList>
    </citation>
    <scope>NUCLEOTIDE SEQUENCE [LARGE SCALE GENOMIC DNA]</scope>
    <source>
        <strain evidence="2">DSM 2380 / NBRC 103641 / GraBd1</strain>
    </source>
</reference>
<accession>Q3A0Q3</accession>
<proteinExistence type="predicted"/>
<keyword evidence="2" id="KW-1185">Reference proteome</keyword>
<dbReference type="NCBIfam" id="TIGR03347">
    <property type="entry name" value="VI_chp_1"/>
    <property type="match status" value="1"/>
</dbReference>